<dbReference type="EC" id="1.1.1.53" evidence="3"/>
<dbReference type="AlphaFoldDB" id="A0A4Y7R689"/>
<keyword evidence="4" id="KW-1185">Reference proteome</keyword>
<proteinExistence type="inferred from homology"/>
<organism evidence="3 4">
    <name type="scientific">Pelotomaculum schinkii</name>
    <dbReference type="NCBI Taxonomy" id="78350"/>
    <lineage>
        <taxon>Bacteria</taxon>
        <taxon>Bacillati</taxon>
        <taxon>Bacillota</taxon>
        <taxon>Clostridia</taxon>
        <taxon>Eubacteriales</taxon>
        <taxon>Desulfotomaculaceae</taxon>
        <taxon>Pelotomaculum</taxon>
    </lineage>
</organism>
<dbReference type="Gene3D" id="3.40.50.720">
    <property type="entry name" value="NAD(P)-binding Rossmann-like Domain"/>
    <property type="match status" value="1"/>
</dbReference>
<gene>
    <name evidence="3" type="primary">fabG3</name>
    <name evidence="3" type="ORF">Psch_04094</name>
</gene>
<dbReference type="InterPro" id="IPR036291">
    <property type="entry name" value="NAD(P)-bd_dom_sf"/>
</dbReference>
<evidence type="ECO:0000256" key="2">
    <source>
        <dbReference type="ARBA" id="ARBA00023002"/>
    </source>
</evidence>
<reference evidence="3 4" key="1">
    <citation type="journal article" date="2018" name="Environ. Microbiol.">
        <title>Novel energy conservation strategies and behaviour of Pelotomaculum schinkii driving syntrophic propionate catabolism.</title>
        <authorList>
            <person name="Hidalgo-Ahumada C.A.P."/>
            <person name="Nobu M.K."/>
            <person name="Narihiro T."/>
            <person name="Tamaki H."/>
            <person name="Liu W.T."/>
            <person name="Kamagata Y."/>
            <person name="Stams A.J.M."/>
            <person name="Imachi H."/>
            <person name="Sousa D.Z."/>
        </authorList>
    </citation>
    <scope>NUCLEOTIDE SEQUENCE [LARGE SCALE GENOMIC DNA]</scope>
    <source>
        <strain evidence="3 4">HH</strain>
    </source>
</reference>
<comment type="caution">
    <text evidence="3">The sequence shown here is derived from an EMBL/GenBank/DDBJ whole genome shotgun (WGS) entry which is preliminary data.</text>
</comment>
<dbReference type="PANTHER" id="PTHR24321:SF8">
    <property type="entry name" value="ESTRADIOL 17-BETA-DEHYDROGENASE 8-RELATED"/>
    <property type="match status" value="1"/>
</dbReference>
<comment type="similarity">
    <text evidence="1">Belongs to the short-chain dehydrogenases/reductases (SDR) family.</text>
</comment>
<evidence type="ECO:0000313" key="3">
    <source>
        <dbReference type="EMBL" id="TEB04367.1"/>
    </source>
</evidence>
<keyword evidence="2 3" id="KW-0560">Oxidoreductase</keyword>
<dbReference type="InterPro" id="IPR002347">
    <property type="entry name" value="SDR_fam"/>
</dbReference>
<evidence type="ECO:0000256" key="1">
    <source>
        <dbReference type="ARBA" id="ARBA00006484"/>
    </source>
</evidence>
<dbReference type="SUPFAM" id="SSF51735">
    <property type="entry name" value="NAD(P)-binding Rossmann-fold domains"/>
    <property type="match status" value="1"/>
</dbReference>
<dbReference type="GO" id="GO:0047044">
    <property type="term" value="F:androstan-3-alpha,17-beta-diol dehydrogenase (NAD+) activity"/>
    <property type="evidence" value="ECO:0007669"/>
    <property type="project" value="UniProtKB-EC"/>
</dbReference>
<dbReference type="PANTHER" id="PTHR24321">
    <property type="entry name" value="DEHYDROGENASES, SHORT CHAIN"/>
    <property type="match status" value="1"/>
</dbReference>
<dbReference type="Proteomes" id="UP000298324">
    <property type="component" value="Unassembled WGS sequence"/>
</dbReference>
<dbReference type="Pfam" id="PF13561">
    <property type="entry name" value="adh_short_C2"/>
    <property type="match status" value="1"/>
</dbReference>
<protein>
    <submittedName>
        <fullName evidence="3">3-alpha-(Or 20-beta)-hydroxysteroid dehydrogenase</fullName>
        <ecNumber evidence="3">1.1.1.53</ecNumber>
    </submittedName>
</protein>
<dbReference type="EMBL" id="QFGA01000004">
    <property type="protein sequence ID" value="TEB04367.1"/>
    <property type="molecule type" value="Genomic_DNA"/>
</dbReference>
<evidence type="ECO:0000313" key="4">
    <source>
        <dbReference type="Proteomes" id="UP000298324"/>
    </source>
</evidence>
<dbReference type="PRINTS" id="PR00081">
    <property type="entry name" value="GDHRDH"/>
</dbReference>
<sequence length="117" mass="12634">MAIAQQNGPGCIEREESYTAAKGGLAALTHAMAISLAGKVRVNSISPGWIDTAFTIYKGPDAYQHPAGRVGNPLDIANMVLYLCSDKAEFITGENICIDGGMTRQMIYHNDFGWILK</sequence>
<accession>A0A4Y7R689</accession>
<name>A0A4Y7R689_9FIRM</name>